<protein>
    <submittedName>
        <fullName evidence="5">Thermonuclease family protein</fullName>
    </submittedName>
</protein>
<gene>
    <name evidence="5" type="ORF">HGD76_13845</name>
</gene>
<dbReference type="Pfam" id="PF00565">
    <property type="entry name" value="SNase"/>
    <property type="match status" value="1"/>
</dbReference>
<evidence type="ECO:0000259" key="4">
    <source>
        <dbReference type="PROSITE" id="PS50830"/>
    </source>
</evidence>
<dbReference type="SUPFAM" id="SSF50199">
    <property type="entry name" value="Staphylococcal nuclease"/>
    <property type="match status" value="1"/>
</dbReference>
<dbReference type="PANTHER" id="PTHR12302:SF3">
    <property type="entry name" value="SERINE_THREONINE-PROTEIN KINASE 31"/>
    <property type="match status" value="1"/>
</dbReference>
<dbReference type="PROSITE" id="PS50830">
    <property type="entry name" value="TNASE_3"/>
    <property type="match status" value="1"/>
</dbReference>
<evidence type="ECO:0000256" key="1">
    <source>
        <dbReference type="ARBA" id="ARBA00022722"/>
    </source>
</evidence>
<organism evidence="5 6">
    <name type="scientific">Dolichospermum flos-aquae CCAP 1403/13F</name>
    <dbReference type="NCBI Taxonomy" id="315271"/>
    <lineage>
        <taxon>Bacteria</taxon>
        <taxon>Bacillati</taxon>
        <taxon>Cyanobacteriota</taxon>
        <taxon>Cyanophyceae</taxon>
        <taxon>Nostocales</taxon>
        <taxon>Aphanizomenonaceae</taxon>
        <taxon>Dolichospermum</taxon>
    </lineage>
</organism>
<dbReference type="AlphaFoldDB" id="A0A6H2C684"/>
<dbReference type="Gene3D" id="2.40.50.90">
    <property type="match status" value="1"/>
</dbReference>
<reference evidence="5 6" key="2">
    <citation type="submission" date="2020-04" db="EMBL/GenBank/DDBJ databases">
        <authorList>
            <person name="Fomenkov A."/>
            <person name="Anton B.P."/>
            <person name="Roberts R.J."/>
        </authorList>
    </citation>
    <scope>NUCLEOTIDE SEQUENCE [LARGE SCALE GENOMIC DNA]</scope>
    <source>
        <strain evidence="5 6">CCAP 1403/13f</strain>
    </source>
</reference>
<keyword evidence="2" id="KW-0255">Endonuclease</keyword>
<sequence length="213" mass="24562">MLHKNRLNCLWRCLMNKLVKQGLVWLGAAMIAVSLIACDSLFPPQGDLVERVSDGDTLILKSADGKKFTVRFACIDAPEIAHSQTEKKSKITQDVNQFVWGMKAKTRIEELIKQTDNRVKLNMTDSDRYGRKVAEVRSKDGTFLQEVLLKEGLAKVYRPYLSKCPSRDIIQQAEAQAQKQRIGIWSDRKFIDPWDYRKANNSHRMKRTTDLKY</sequence>
<dbReference type="KEGG" id="dfs:HGD76_13845"/>
<dbReference type="PANTHER" id="PTHR12302">
    <property type="entry name" value="EBNA2 BINDING PROTEIN P100"/>
    <property type="match status" value="1"/>
</dbReference>
<dbReference type="EMBL" id="CP051206">
    <property type="protein sequence ID" value="QJB47047.1"/>
    <property type="molecule type" value="Genomic_DNA"/>
</dbReference>
<dbReference type="InterPro" id="IPR016071">
    <property type="entry name" value="Staphylococal_nuclease_OB-fold"/>
</dbReference>
<evidence type="ECO:0000313" key="6">
    <source>
        <dbReference type="Proteomes" id="UP000502433"/>
    </source>
</evidence>
<reference evidence="5 6" key="1">
    <citation type="submission" date="2020-04" db="EMBL/GenBank/DDBJ databases">
        <title>Genome-Wide Identification of 5-Methylcytosine Sites in Bacterial Genomes By High-Throughput Sequencing of MspJI Restriction Fragments.</title>
        <authorList>
            <person name="Wu V."/>
        </authorList>
    </citation>
    <scope>NUCLEOTIDE SEQUENCE [LARGE SCALE GENOMIC DNA]</scope>
    <source>
        <strain evidence="5 6">CCAP 1403/13f</strain>
    </source>
</reference>
<dbReference type="Proteomes" id="UP000502433">
    <property type="component" value="Chromosome"/>
</dbReference>
<dbReference type="GO" id="GO:0016787">
    <property type="term" value="F:hydrolase activity"/>
    <property type="evidence" value="ECO:0007669"/>
    <property type="project" value="UniProtKB-KW"/>
</dbReference>
<evidence type="ECO:0000313" key="5">
    <source>
        <dbReference type="EMBL" id="QJB47047.1"/>
    </source>
</evidence>
<name>A0A6H2C684_DOLFA</name>
<keyword evidence="1" id="KW-0540">Nuclease</keyword>
<feature type="domain" description="TNase-like" evidence="4">
    <location>
        <begin position="49"/>
        <end position="187"/>
    </location>
</feature>
<keyword evidence="3" id="KW-0378">Hydrolase</keyword>
<accession>A0A6H2C684</accession>
<dbReference type="InterPro" id="IPR035437">
    <property type="entry name" value="SNase_OB-fold_sf"/>
</dbReference>
<dbReference type="GO" id="GO:0004519">
    <property type="term" value="F:endonuclease activity"/>
    <property type="evidence" value="ECO:0007669"/>
    <property type="project" value="UniProtKB-KW"/>
</dbReference>
<proteinExistence type="predicted"/>
<dbReference type="SMART" id="SM00318">
    <property type="entry name" value="SNc"/>
    <property type="match status" value="1"/>
</dbReference>
<evidence type="ECO:0000256" key="3">
    <source>
        <dbReference type="ARBA" id="ARBA00022801"/>
    </source>
</evidence>
<evidence type="ECO:0000256" key="2">
    <source>
        <dbReference type="ARBA" id="ARBA00022759"/>
    </source>
</evidence>